<accession>A0A385Z4U8</accession>
<evidence type="ECO:0000313" key="1">
    <source>
        <dbReference type="EMBL" id="AYC32728.1"/>
    </source>
</evidence>
<dbReference type="AlphaFoldDB" id="A0A385Z4U8"/>
<dbReference type="KEGG" id="pcav:D3880_10160"/>
<dbReference type="RefSeq" id="WP_119893348.1">
    <property type="nucleotide sequence ID" value="NZ_CP032419.1"/>
</dbReference>
<evidence type="ECO:0000313" key="2">
    <source>
        <dbReference type="Proteomes" id="UP000265560"/>
    </source>
</evidence>
<protein>
    <recommendedName>
        <fullName evidence="3">Phage tail assembly protein</fullName>
    </recommendedName>
</protein>
<dbReference type="EMBL" id="CP032419">
    <property type="protein sequence ID" value="AYC32728.1"/>
    <property type="molecule type" value="Genomic_DNA"/>
</dbReference>
<gene>
    <name evidence="1" type="ORF">D3880_10160</name>
</gene>
<organism evidence="1 2">
    <name type="scientific">Pseudomonas cavernae</name>
    <dbReference type="NCBI Taxonomy" id="2320867"/>
    <lineage>
        <taxon>Bacteria</taxon>
        <taxon>Pseudomonadati</taxon>
        <taxon>Pseudomonadota</taxon>
        <taxon>Gammaproteobacteria</taxon>
        <taxon>Pseudomonadales</taxon>
        <taxon>Pseudomonadaceae</taxon>
        <taxon>Pseudomonas</taxon>
    </lineage>
</organism>
<dbReference type="OrthoDB" id="6981792at2"/>
<keyword evidence="2" id="KW-1185">Reference proteome</keyword>
<proteinExistence type="predicted"/>
<sequence length="107" mass="12330">MTQHTTNSRELVFGDIRITVREMTVMQVRTWLSGEFSEEGLIDVAFFNDCAFSDLKRMSSLADEQIDALRPTQLREVIQVCKELNPDFFDFLRRVKVMSGHDGNAKV</sequence>
<evidence type="ECO:0008006" key="3">
    <source>
        <dbReference type="Google" id="ProtNLM"/>
    </source>
</evidence>
<name>A0A385Z4U8_9PSED</name>
<reference evidence="2" key="1">
    <citation type="submission" date="2018-09" db="EMBL/GenBank/DDBJ databases">
        <authorList>
            <person name="Zhu H."/>
        </authorList>
    </citation>
    <scope>NUCLEOTIDE SEQUENCE [LARGE SCALE GENOMIC DNA]</scope>
    <source>
        <strain evidence="2">K2W31S-8</strain>
    </source>
</reference>
<dbReference type="Proteomes" id="UP000265560">
    <property type="component" value="Chromosome"/>
</dbReference>